<dbReference type="AlphaFoldDB" id="T1I4W0"/>
<dbReference type="InterPro" id="IPR011011">
    <property type="entry name" value="Znf_FYVE_PHD"/>
</dbReference>
<proteinExistence type="predicted"/>
<keyword evidence="5" id="KW-1185">Reference proteome</keyword>
<reference evidence="4" key="1">
    <citation type="submission" date="2015-05" db="UniProtKB">
        <authorList>
            <consortium name="EnsemblMetazoa"/>
        </authorList>
    </citation>
    <scope>IDENTIFICATION</scope>
</reference>
<dbReference type="Proteomes" id="UP000015103">
    <property type="component" value="Unassembled WGS sequence"/>
</dbReference>
<evidence type="ECO:0000313" key="5">
    <source>
        <dbReference type="Proteomes" id="UP000015103"/>
    </source>
</evidence>
<dbReference type="InParanoid" id="T1I4W0"/>
<dbReference type="EnsemblMetazoa" id="RPRC011329-RA">
    <property type="protein sequence ID" value="RPRC011329-PA"/>
    <property type="gene ID" value="RPRC011329"/>
</dbReference>
<keyword evidence="1" id="KW-0479">Metal-binding</keyword>
<dbReference type="SUPFAM" id="SSF57903">
    <property type="entry name" value="FYVE/PHD zinc finger"/>
    <property type="match status" value="1"/>
</dbReference>
<evidence type="ECO:0000313" key="4">
    <source>
        <dbReference type="EnsemblMetazoa" id="RPRC011329-PA"/>
    </source>
</evidence>
<dbReference type="EMBL" id="ACPB03026466">
    <property type="status" value="NOT_ANNOTATED_CDS"/>
    <property type="molecule type" value="Genomic_DNA"/>
</dbReference>
<dbReference type="InterPro" id="IPR013083">
    <property type="entry name" value="Znf_RING/FYVE/PHD"/>
</dbReference>
<dbReference type="Gene3D" id="3.30.40.10">
    <property type="entry name" value="Zinc/RING finger domain, C3HC4 (zinc finger)"/>
    <property type="match status" value="1"/>
</dbReference>
<keyword evidence="3" id="KW-0862">Zinc</keyword>
<dbReference type="InterPro" id="IPR019787">
    <property type="entry name" value="Znf_PHD-finger"/>
</dbReference>
<evidence type="ECO:0000256" key="2">
    <source>
        <dbReference type="ARBA" id="ARBA00022771"/>
    </source>
</evidence>
<organism evidence="4 5">
    <name type="scientific">Rhodnius prolixus</name>
    <name type="common">Triatomid bug</name>
    <dbReference type="NCBI Taxonomy" id="13249"/>
    <lineage>
        <taxon>Eukaryota</taxon>
        <taxon>Metazoa</taxon>
        <taxon>Ecdysozoa</taxon>
        <taxon>Arthropoda</taxon>
        <taxon>Hexapoda</taxon>
        <taxon>Insecta</taxon>
        <taxon>Pterygota</taxon>
        <taxon>Neoptera</taxon>
        <taxon>Paraneoptera</taxon>
        <taxon>Hemiptera</taxon>
        <taxon>Heteroptera</taxon>
        <taxon>Panheteroptera</taxon>
        <taxon>Cimicomorpha</taxon>
        <taxon>Reduviidae</taxon>
        <taxon>Triatominae</taxon>
        <taxon>Rhodnius</taxon>
    </lineage>
</organism>
<sequence length="150" mass="17121">MAKNYCMKCVLPIEYEQTFLNCTSCTYTVHESCFLKLENNTLEGSKDNWECNFCRNKNASTSIPIEPYINRMESLLQRISTLQEEQEGIVNSVINICNAASGELVDSINFLDSRLSSFQSELDSIHENGKCDEQELGISKEEEEKLLTEQ</sequence>
<evidence type="ECO:0000256" key="3">
    <source>
        <dbReference type="ARBA" id="ARBA00022833"/>
    </source>
</evidence>
<dbReference type="GO" id="GO:0008270">
    <property type="term" value="F:zinc ion binding"/>
    <property type="evidence" value="ECO:0007669"/>
    <property type="project" value="UniProtKB-KW"/>
</dbReference>
<dbReference type="VEuPathDB" id="VectorBase:RPRC011329"/>
<dbReference type="HOGENOM" id="CLU_1742788_0_0_1"/>
<evidence type="ECO:0000256" key="1">
    <source>
        <dbReference type="ARBA" id="ARBA00022723"/>
    </source>
</evidence>
<dbReference type="InterPro" id="IPR019786">
    <property type="entry name" value="Zinc_finger_PHD-type_CS"/>
</dbReference>
<dbReference type="PROSITE" id="PS50016">
    <property type="entry name" value="ZF_PHD_2"/>
    <property type="match status" value="1"/>
</dbReference>
<accession>T1I4W0</accession>
<protein>
    <submittedName>
        <fullName evidence="4">PHD-type domain-containing protein</fullName>
    </submittedName>
</protein>
<dbReference type="PROSITE" id="PS01359">
    <property type="entry name" value="ZF_PHD_1"/>
    <property type="match status" value="1"/>
</dbReference>
<keyword evidence="2" id="KW-0863">Zinc-finger</keyword>
<name>T1I4W0_RHOPR</name>